<dbReference type="GO" id="GO:0006516">
    <property type="term" value="P:glycoprotein catabolic process"/>
    <property type="evidence" value="ECO:0007669"/>
    <property type="project" value="TreeGrafter"/>
</dbReference>
<dbReference type="GO" id="GO:0004567">
    <property type="term" value="F:beta-mannosidase activity"/>
    <property type="evidence" value="ECO:0007669"/>
    <property type="project" value="UniProtKB-EC"/>
</dbReference>
<accession>B4N8J1</accession>
<dbReference type="OMA" id="KRQWKGP"/>
<evidence type="ECO:0000313" key="13">
    <source>
        <dbReference type="Proteomes" id="UP000007798"/>
    </source>
</evidence>
<protein>
    <recommendedName>
        <fullName evidence="4">beta-mannosidase</fullName>
        <ecNumber evidence="4">3.2.1.25</ecNumber>
    </recommendedName>
    <alternativeName>
        <fullName evidence="10">Mannanase</fullName>
    </alternativeName>
</protein>
<dbReference type="InterPro" id="IPR008979">
    <property type="entry name" value="Galactose-bd-like_sf"/>
</dbReference>
<dbReference type="InterPro" id="IPR036156">
    <property type="entry name" value="Beta-gal/glucu_dom_sf"/>
</dbReference>
<proteinExistence type="inferred from homology"/>
<evidence type="ECO:0000256" key="9">
    <source>
        <dbReference type="ARBA" id="ARBA00023295"/>
    </source>
</evidence>
<dbReference type="Gene3D" id="3.20.20.80">
    <property type="entry name" value="Glycosidases"/>
    <property type="match status" value="1"/>
</dbReference>
<keyword evidence="9 12" id="KW-0326">Glycosidase</keyword>
<dbReference type="InterPro" id="IPR017853">
    <property type="entry name" value="GH"/>
</dbReference>
<dbReference type="STRING" id="7260.B4N8J1"/>
<evidence type="ECO:0000256" key="2">
    <source>
        <dbReference type="ARBA" id="ARBA00004371"/>
    </source>
</evidence>
<dbReference type="GO" id="GO:0005764">
    <property type="term" value="C:lysosome"/>
    <property type="evidence" value="ECO:0007669"/>
    <property type="project" value="UniProtKB-SubCell"/>
</dbReference>
<evidence type="ECO:0000256" key="1">
    <source>
        <dbReference type="ARBA" id="ARBA00000829"/>
    </source>
</evidence>
<dbReference type="OrthoDB" id="2866996at2759"/>
<dbReference type="InterPro" id="IPR054593">
    <property type="entry name" value="Beta-mannosidase-like_N2"/>
</dbReference>
<dbReference type="SUPFAM" id="SSF49303">
    <property type="entry name" value="beta-Galactosidase/glucuronidase domain"/>
    <property type="match status" value="1"/>
</dbReference>
<comment type="subcellular location">
    <subcellularLocation>
        <location evidence="2">Lysosome</location>
    </subcellularLocation>
</comment>
<dbReference type="PANTHER" id="PTHR43730:SF1">
    <property type="entry name" value="BETA-MANNOSIDASE"/>
    <property type="match status" value="1"/>
</dbReference>
<dbReference type="InParanoid" id="B4N8J1"/>
<sequence>MGVGCGPCCKFFVGSASCCILVALVLYICLGGSTVQGDYVEVIELNNNWSIANQNGTLKESGVSLPSGIYSVFGNDILESYNDINLRWLSYDNFTYTKSFPFDVQHYKDAHINLTFHGIDTIAEIRLNHRLLGRTDNMFVRYTYDVTSILEEENELEVEITSPVLAALAKAKILDAAGRSVPPDCPHANYKGECHMNMLRKMQASFSWDWGLAAPSMGIWKNVELEIYDVALIRDVDIDIARNDQDGVWNMHVTCYLNVLGRKNFYARLVFYAVELLDKPIVIDNYTVDPISYLSPSIEFDVAVPIEKVVTWWPNGYGEQKLYPLHLTLTTWLKDGANLRSKSKSQKTLRVGFRTLELVEDPTPDGTGNTFFFRVNGIDMFMKGTNYIPSHILPENQTNEEISYLLHSAKEAHMNMLRVWGGGVYESDYFYDLADSLGLLIWQDMMFACAMYPVEADFLASVREEVLQNAKRIAHHPSVAIFVTNNENEAALVQDWYDTFYDLDRFKEEYRKLYLANVIHELKQVSHKSRPEPLVSSPSNGKKSAEDNYISPFPQNNNYGDVHFYDTSQDAWNPAIYPRSRFVSEYGFQSLPGQNSWDRSKKDDEDLLTLINHREHHIEGILPILTVVEKHFPLPLPEDDNYVEALIYFSQISQAMSTKVETELYRSLRDTNHNTMGALYWQLNDIWVAPSWSGIDSYGNWKLLHYWAREFLAPTAIVALYENTTNSLNISLICDELEVDTNGLKVVANIHKWTQLLPRYSTEWDVTLRPNGVQYDKVIQLADWLQGEFTKQNAFFEFQLCRHDEVLSRTYFFPAHLGTAVGLTDPDLEFEISSRSCITTGNVVRNSISLTIQVKRPAAFVYIELLKPDRYRLSENGYMQTTPIHSIYVVFDSSTCYRLLRKSDFRVLTVNQFMP</sequence>
<evidence type="ECO:0000256" key="10">
    <source>
        <dbReference type="ARBA" id="ARBA00033445"/>
    </source>
</evidence>
<gene>
    <name evidence="12" type="primary">Dwil\GK12069</name>
    <name evidence="12" type="ORF">Dwil_GK12069</name>
</gene>
<evidence type="ECO:0000259" key="11">
    <source>
        <dbReference type="Pfam" id="PF22666"/>
    </source>
</evidence>
<name>B4N8J1_DROWI</name>
<evidence type="ECO:0000256" key="5">
    <source>
        <dbReference type="ARBA" id="ARBA00022729"/>
    </source>
</evidence>
<dbReference type="EMBL" id="CH964232">
    <property type="protein sequence ID" value="EDW81442.1"/>
    <property type="molecule type" value="Genomic_DNA"/>
</dbReference>
<dbReference type="KEGG" id="dwi:6646918"/>
<dbReference type="PhylomeDB" id="B4N8J1"/>
<dbReference type="InterPro" id="IPR013783">
    <property type="entry name" value="Ig-like_fold"/>
</dbReference>
<dbReference type="InterPro" id="IPR050887">
    <property type="entry name" value="Beta-mannosidase_GH2"/>
</dbReference>
<evidence type="ECO:0000256" key="8">
    <source>
        <dbReference type="ARBA" id="ARBA00023228"/>
    </source>
</evidence>
<keyword evidence="5" id="KW-0732">Signal</keyword>
<dbReference type="Gene3D" id="2.60.120.260">
    <property type="entry name" value="Galactose-binding domain-like"/>
    <property type="match status" value="1"/>
</dbReference>
<evidence type="ECO:0000256" key="3">
    <source>
        <dbReference type="ARBA" id="ARBA00007401"/>
    </source>
</evidence>
<dbReference type="HOGENOM" id="CLU_005015_3_1_1"/>
<evidence type="ECO:0000256" key="7">
    <source>
        <dbReference type="ARBA" id="ARBA00023180"/>
    </source>
</evidence>
<comment type="similarity">
    <text evidence="3">Belongs to the glycosyl hydrolase 2 family.</text>
</comment>
<dbReference type="Gene3D" id="2.60.40.10">
    <property type="entry name" value="Immunoglobulins"/>
    <property type="match status" value="1"/>
</dbReference>
<dbReference type="EC" id="3.2.1.25" evidence="4"/>
<dbReference type="Pfam" id="PF22666">
    <property type="entry name" value="Glyco_hydro_2_N2"/>
    <property type="match status" value="1"/>
</dbReference>
<dbReference type="PANTHER" id="PTHR43730">
    <property type="entry name" value="BETA-MANNOSIDASE"/>
    <property type="match status" value="1"/>
</dbReference>
<organism evidence="12 13">
    <name type="scientific">Drosophila willistoni</name>
    <name type="common">Fruit fly</name>
    <dbReference type="NCBI Taxonomy" id="7260"/>
    <lineage>
        <taxon>Eukaryota</taxon>
        <taxon>Metazoa</taxon>
        <taxon>Ecdysozoa</taxon>
        <taxon>Arthropoda</taxon>
        <taxon>Hexapoda</taxon>
        <taxon>Insecta</taxon>
        <taxon>Pterygota</taxon>
        <taxon>Neoptera</taxon>
        <taxon>Endopterygota</taxon>
        <taxon>Diptera</taxon>
        <taxon>Brachycera</taxon>
        <taxon>Muscomorpha</taxon>
        <taxon>Ephydroidea</taxon>
        <taxon>Drosophilidae</taxon>
        <taxon>Drosophila</taxon>
        <taxon>Sophophora</taxon>
    </lineage>
</organism>
<dbReference type="SUPFAM" id="SSF51445">
    <property type="entry name" value="(Trans)glycosidases"/>
    <property type="match status" value="1"/>
</dbReference>
<reference evidence="12 13" key="1">
    <citation type="journal article" date="2007" name="Nature">
        <title>Evolution of genes and genomes on the Drosophila phylogeny.</title>
        <authorList>
            <consortium name="Drosophila 12 Genomes Consortium"/>
            <person name="Clark A.G."/>
            <person name="Eisen M.B."/>
            <person name="Smith D.R."/>
            <person name="Bergman C.M."/>
            <person name="Oliver B."/>
            <person name="Markow T.A."/>
            <person name="Kaufman T.C."/>
            <person name="Kellis M."/>
            <person name="Gelbart W."/>
            <person name="Iyer V.N."/>
            <person name="Pollard D.A."/>
            <person name="Sackton T.B."/>
            <person name="Larracuente A.M."/>
            <person name="Singh N.D."/>
            <person name="Abad J.P."/>
            <person name="Abt D.N."/>
            <person name="Adryan B."/>
            <person name="Aguade M."/>
            <person name="Akashi H."/>
            <person name="Anderson W.W."/>
            <person name="Aquadro C.F."/>
            <person name="Ardell D.H."/>
            <person name="Arguello R."/>
            <person name="Artieri C.G."/>
            <person name="Barbash D.A."/>
            <person name="Barker D."/>
            <person name="Barsanti P."/>
            <person name="Batterham P."/>
            <person name="Batzoglou S."/>
            <person name="Begun D."/>
            <person name="Bhutkar A."/>
            <person name="Blanco E."/>
            <person name="Bosak S.A."/>
            <person name="Bradley R.K."/>
            <person name="Brand A.D."/>
            <person name="Brent M.R."/>
            <person name="Brooks A.N."/>
            <person name="Brown R.H."/>
            <person name="Butlin R.K."/>
            <person name="Caggese C."/>
            <person name="Calvi B.R."/>
            <person name="Bernardo de Carvalho A."/>
            <person name="Caspi A."/>
            <person name="Castrezana S."/>
            <person name="Celniker S.E."/>
            <person name="Chang J.L."/>
            <person name="Chapple C."/>
            <person name="Chatterji S."/>
            <person name="Chinwalla A."/>
            <person name="Civetta A."/>
            <person name="Clifton S.W."/>
            <person name="Comeron J.M."/>
            <person name="Costello J.C."/>
            <person name="Coyne J.A."/>
            <person name="Daub J."/>
            <person name="David R.G."/>
            <person name="Delcher A.L."/>
            <person name="Delehaunty K."/>
            <person name="Do C.B."/>
            <person name="Ebling H."/>
            <person name="Edwards K."/>
            <person name="Eickbush T."/>
            <person name="Evans J.D."/>
            <person name="Filipski A."/>
            <person name="Findeiss S."/>
            <person name="Freyhult E."/>
            <person name="Fulton L."/>
            <person name="Fulton R."/>
            <person name="Garcia A.C."/>
            <person name="Gardiner A."/>
            <person name="Garfield D.A."/>
            <person name="Garvin B.E."/>
            <person name="Gibson G."/>
            <person name="Gilbert D."/>
            <person name="Gnerre S."/>
            <person name="Godfrey J."/>
            <person name="Good R."/>
            <person name="Gotea V."/>
            <person name="Gravely B."/>
            <person name="Greenberg A.J."/>
            <person name="Griffiths-Jones S."/>
            <person name="Gross S."/>
            <person name="Guigo R."/>
            <person name="Gustafson E.A."/>
            <person name="Haerty W."/>
            <person name="Hahn M.W."/>
            <person name="Halligan D.L."/>
            <person name="Halpern A.L."/>
            <person name="Halter G.M."/>
            <person name="Han M.V."/>
            <person name="Heger A."/>
            <person name="Hillier L."/>
            <person name="Hinrichs A.S."/>
            <person name="Holmes I."/>
            <person name="Hoskins R.A."/>
            <person name="Hubisz M.J."/>
            <person name="Hultmark D."/>
            <person name="Huntley M.A."/>
            <person name="Jaffe D.B."/>
            <person name="Jagadeeshan S."/>
            <person name="Jeck W.R."/>
            <person name="Johnson J."/>
            <person name="Jones C.D."/>
            <person name="Jordan W.C."/>
            <person name="Karpen G.H."/>
            <person name="Kataoka E."/>
            <person name="Keightley P.D."/>
            <person name="Kheradpour P."/>
            <person name="Kirkness E.F."/>
            <person name="Koerich L.B."/>
            <person name="Kristiansen K."/>
            <person name="Kudrna D."/>
            <person name="Kulathinal R.J."/>
            <person name="Kumar S."/>
            <person name="Kwok R."/>
            <person name="Lander E."/>
            <person name="Langley C.H."/>
            <person name="Lapoint R."/>
            <person name="Lazzaro B.P."/>
            <person name="Lee S.J."/>
            <person name="Levesque L."/>
            <person name="Li R."/>
            <person name="Lin C.F."/>
            <person name="Lin M.F."/>
            <person name="Lindblad-Toh K."/>
            <person name="Llopart A."/>
            <person name="Long M."/>
            <person name="Low L."/>
            <person name="Lozovsky E."/>
            <person name="Lu J."/>
            <person name="Luo M."/>
            <person name="Machado C.A."/>
            <person name="Makalowski W."/>
            <person name="Marzo M."/>
            <person name="Matsuda M."/>
            <person name="Matzkin L."/>
            <person name="McAllister B."/>
            <person name="McBride C.S."/>
            <person name="McKernan B."/>
            <person name="McKernan K."/>
            <person name="Mendez-Lago M."/>
            <person name="Minx P."/>
            <person name="Mollenhauer M.U."/>
            <person name="Montooth K."/>
            <person name="Mount S.M."/>
            <person name="Mu X."/>
            <person name="Myers E."/>
            <person name="Negre B."/>
            <person name="Newfeld S."/>
            <person name="Nielsen R."/>
            <person name="Noor M.A."/>
            <person name="O'Grady P."/>
            <person name="Pachter L."/>
            <person name="Papaceit M."/>
            <person name="Parisi M.J."/>
            <person name="Parisi M."/>
            <person name="Parts L."/>
            <person name="Pedersen J.S."/>
            <person name="Pesole G."/>
            <person name="Phillippy A.M."/>
            <person name="Ponting C.P."/>
            <person name="Pop M."/>
            <person name="Porcelli D."/>
            <person name="Powell J.R."/>
            <person name="Prohaska S."/>
            <person name="Pruitt K."/>
            <person name="Puig M."/>
            <person name="Quesneville H."/>
            <person name="Ram K.R."/>
            <person name="Rand D."/>
            <person name="Rasmussen M.D."/>
            <person name="Reed L.K."/>
            <person name="Reenan R."/>
            <person name="Reily A."/>
            <person name="Remington K.A."/>
            <person name="Rieger T.T."/>
            <person name="Ritchie M.G."/>
            <person name="Robin C."/>
            <person name="Rogers Y.H."/>
            <person name="Rohde C."/>
            <person name="Rozas J."/>
            <person name="Rubenfield M.J."/>
            <person name="Ruiz A."/>
            <person name="Russo S."/>
            <person name="Salzberg S.L."/>
            <person name="Sanchez-Gracia A."/>
            <person name="Saranga D.J."/>
            <person name="Sato H."/>
            <person name="Schaeffer S.W."/>
            <person name="Schatz M.C."/>
            <person name="Schlenke T."/>
            <person name="Schwartz R."/>
            <person name="Segarra C."/>
            <person name="Singh R.S."/>
            <person name="Sirot L."/>
            <person name="Sirota M."/>
            <person name="Sisneros N.B."/>
            <person name="Smith C.D."/>
            <person name="Smith T.F."/>
            <person name="Spieth J."/>
            <person name="Stage D.E."/>
            <person name="Stark A."/>
            <person name="Stephan W."/>
            <person name="Strausberg R.L."/>
            <person name="Strempel S."/>
            <person name="Sturgill D."/>
            <person name="Sutton G."/>
            <person name="Sutton G.G."/>
            <person name="Tao W."/>
            <person name="Teichmann S."/>
            <person name="Tobari Y.N."/>
            <person name="Tomimura Y."/>
            <person name="Tsolas J.M."/>
            <person name="Valente V.L."/>
            <person name="Venter E."/>
            <person name="Venter J.C."/>
            <person name="Vicario S."/>
            <person name="Vieira F.G."/>
            <person name="Vilella A.J."/>
            <person name="Villasante A."/>
            <person name="Walenz B."/>
            <person name="Wang J."/>
            <person name="Wasserman M."/>
            <person name="Watts T."/>
            <person name="Wilson D."/>
            <person name="Wilson R.K."/>
            <person name="Wing R.A."/>
            <person name="Wolfner M.F."/>
            <person name="Wong A."/>
            <person name="Wong G.K."/>
            <person name="Wu C.I."/>
            <person name="Wu G."/>
            <person name="Yamamoto D."/>
            <person name="Yang H.P."/>
            <person name="Yang S.P."/>
            <person name="Yorke J.A."/>
            <person name="Yoshida K."/>
            <person name="Zdobnov E."/>
            <person name="Zhang P."/>
            <person name="Zhang Y."/>
            <person name="Zimin A.V."/>
            <person name="Baldwin J."/>
            <person name="Abdouelleil A."/>
            <person name="Abdulkadir J."/>
            <person name="Abebe A."/>
            <person name="Abera B."/>
            <person name="Abreu J."/>
            <person name="Acer S.C."/>
            <person name="Aftuck L."/>
            <person name="Alexander A."/>
            <person name="An P."/>
            <person name="Anderson E."/>
            <person name="Anderson S."/>
            <person name="Arachi H."/>
            <person name="Azer M."/>
            <person name="Bachantsang P."/>
            <person name="Barry A."/>
            <person name="Bayul T."/>
            <person name="Berlin A."/>
            <person name="Bessette D."/>
            <person name="Bloom T."/>
            <person name="Blye J."/>
            <person name="Boguslavskiy L."/>
            <person name="Bonnet C."/>
            <person name="Boukhgalter B."/>
            <person name="Bourzgui I."/>
            <person name="Brown A."/>
            <person name="Cahill P."/>
            <person name="Channer S."/>
            <person name="Cheshatsang Y."/>
            <person name="Chuda L."/>
            <person name="Citroen M."/>
            <person name="Collymore A."/>
            <person name="Cooke P."/>
            <person name="Costello M."/>
            <person name="D'Aco K."/>
            <person name="Daza R."/>
            <person name="De Haan G."/>
            <person name="DeGray S."/>
            <person name="DeMaso C."/>
            <person name="Dhargay N."/>
            <person name="Dooley K."/>
            <person name="Dooley E."/>
            <person name="Doricent M."/>
            <person name="Dorje P."/>
            <person name="Dorjee K."/>
            <person name="Dupes A."/>
            <person name="Elong R."/>
            <person name="Falk J."/>
            <person name="Farina A."/>
            <person name="Faro S."/>
            <person name="Ferguson D."/>
            <person name="Fisher S."/>
            <person name="Foley C.D."/>
            <person name="Franke A."/>
            <person name="Friedrich D."/>
            <person name="Gadbois L."/>
            <person name="Gearin G."/>
            <person name="Gearin C.R."/>
            <person name="Giannoukos G."/>
            <person name="Goode T."/>
            <person name="Graham J."/>
            <person name="Grandbois E."/>
            <person name="Grewal S."/>
            <person name="Gyaltsen K."/>
            <person name="Hafez N."/>
            <person name="Hagos B."/>
            <person name="Hall J."/>
            <person name="Henson C."/>
            <person name="Hollinger A."/>
            <person name="Honan T."/>
            <person name="Huard M.D."/>
            <person name="Hughes L."/>
            <person name="Hurhula B."/>
            <person name="Husby M.E."/>
            <person name="Kamat A."/>
            <person name="Kanga B."/>
            <person name="Kashin S."/>
            <person name="Khazanovich D."/>
            <person name="Kisner P."/>
            <person name="Lance K."/>
            <person name="Lara M."/>
            <person name="Lee W."/>
            <person name="Lennon N."/>
            <person name="Letendre F."/>
            <person name="LeVine R."/>
            <person name="Lipovsky A."/>
            <person name="Liu X."/>
            <person name="Liu J."/>
            <person name="Liu S."/>
            <person name="Lokyitsang T."/>
            <person name="Lokyitsang Y."/>
            <person name="Lubonja R."/>
            <person name="Lui A."/>
            <person name="MacDonald P."/>
            <person name="Magnisalis V."/>
            <person name="Maru K."/>
            <person name="Matthews C."/>
            <person name="McCusker W."/>
            <person name="McDonough S."/>
            <person name="Mehta T."/>
            <person name="Meldrim J."/>
            <person name="Meneus L."/>
            <person name="Mihai O."/>
            <person name="Mihalev A."/>
            <person name="Mihova T."/>
            <person name="Mittelman R."/>
            <person name="Mlenga V."/>
            <person name="Montmayeur A."/>
            <person name="Mulrain L."/>
            <person name="Navidi A."/>
            <person name="Naylor J."/>
            <person name="Negash T."/>
            <person name="Nguyen T."/>
            <person name="Nguyen N."/>
            <person name="Nicol R."/>
            <person name="Norbu C."/>
            <person name="Norbu N."/>
            <person name="Novod N."/>
            <person name="O'Neill B."/>
            <person name="Osman S."/>
            <person name="Markiewicz E."/>
            <person name="Oyono O.L."/>
            <person name="Patti C."/>
            <person name="Phunkhang P."/>
            <person name="Pierre F."/>
            <person name="Priest M."/>
            <person name="Raghuraman S."/>
            <person name="Rege F."/>
            <person name="Reyes R."/>
            <person name="Rise C."/>
            <person name="Rogov P."/>
            <person name="Ross K."/>
            <person name="Ryan E."/>
            <person name="Settipalli S."/>
            <person name="Shea T."/>
            <person name="Sherpa N."/>
            <person name="Shi L."/>
            <person name="Shih D."/>
            <person name="Sparrow T."/>
            <person name="Spaulding J."/>
            <person name="Stalker J."/>
            <person name="Stange-Thomann N."/>
            <person name="Stavropoulos S."/>
            <person name="Stone C."/>
            <person name="Strader C."/>
            <person name="Tesfaye S."/>
            <person name="Thomson T."/>
            <person name="Thoulutsang Y."/>
            <person name="Thoulutsang D."/>
            <person name="Topham K."/>
            <person name="Topping I."/>
            <person name="Tsamla T."/>
            <person name="Vassiliev H."/>
            <person name="Vo A."/>
            <person name="Wangchuk T."/>
            <person name="Wangdi T."/>
            <person name="Weiand M."/>
            <person name="Wilkinson J."/>
            <person name="Wilson A."/>
            <person name="Yadav S."/>
            <person name="Young G."/>
            <person name="Yu Q."/>
            <person name="Zembek L."/>
            <person name="Zhong D."/>
            <person name="Zimmer A."/>
            <person name="Zwirko Z."/>
            <person name="Jaffe D.B."/>
            <person name="Alvarez P."/>
            <person name="Brockman W."/>
            <person name="Butler J."/>
            <person name="Chin C."/>
            <person name="Gnerre S."/>
            <person name="Grabherr M."/>
            <person name="Kleber M."/>
            <person name="Mauceli E."/>
            <person name="MacCallum I."/>
        </authorList>
    </citation>
    <scope>NUCLEOTIDE SEQUENCE [LARGE SCALE GENOMIC DNA]</scope>
    <source>
        <strain evidence="13">Tucson 14030-0811.24</strain>
    </source>
</reference>
<keyword evidence="8" id="KW-0458">Lysosome</keyword>
<evidence type="ECO:0000256" key="4">
    <source>
        <dbReference type="ARBA" id="ARBA00012754"/>
    </source>
</evidence>
<comment type="catalytic activity">
    <reaction evidence="1">
        <text>Hydrolysis of terminal, non-reducing beta-D-mannose residues in beta-D-mannosides.</text>
        <dbReference type="EC" id="3.2.1.25"/>
    </reaction>
</comment>
<keyword evidence="13" id="KW-1185">Reference proteome</keyword>
<dbReference type="FunFam" id="2.60.120.260:FF:000060">
    <property type="entry name" value="Probable beta-mannosidase"/>
    <property type="match status" value="1"/>
</dbReference>
<dbReference type="eggNOG" id="KOG2230">
    <property type="taxonomic scope" value="Eukaryota"/>
</dbReference>
<keyword evidence="7" id="KW-0325">Glycoprotein</keyword>
<feature type="domain" description="Beta-mannosidase-like galactose-binding" evidence="11">
    <location>
        <begin position="75"/>
        <end position="221"/>
    </location>
</feature>
<dbReference type="FunFam" id="3.20.20.80:FF:000050">
    <property type="entry name" value="Beta-mannosidase B"/>
    <property type="match status" value="1"/>
</dbReference>
<dbReference type="FunCoup" id="B4N8J1">
    <property type="interactions" value="549"/>
</dbReference>
<dbReference type="Proteomes" id="UP000007798">
    <property type="component" value="Unassembled WGS sequence"/>
</dbReference>
<dbReference type="AlphaFoldDB" id="B4N8J1"/>
<evidence type="ECO:0000256" key="6">
    <source>
        <dbReference type="ARBA" id="ARBA00022801"/>
    </source>
</evidence>
<dbReference type="SUPFAM" id="SSF49785">
    <property type="entry name" value="Galactose-binding domain-like"/>
    <property type="match status" value="1"/>
</dbReference>
<keyword evidence="6 12" id="KW-0378">Hydrolase</keyword>
<evidence type="ECO:0000313" key="12">
    <source>
        <dbReference type="EMBL" id="EDW81442.1"/>
    </source>
</evidence>